<dbReference type="VEuPathDB" id="FungiDB:CIHG_03624"/>
<comment type="subcellular location">
    <subcellularLocation>
        <location evidence="1">Membrane</location>
        <topology evidence="1">Multi-pass membrane protein</topology>
    </subcellularLocation>
</comment>
<gene>
    <name evidence="4" type="ORF">CIHG_03624</name>
</gene>
<evidence type="ECO:0000256" key="3">
    <source>
        <dbReference type="SAM" id="Phobius"/>
    </source>
</evidence>
<evidence type="ECO:0008006" key="6">
    <source>
        <dbReference type="Google" id="ProtNLM"/>
    </source>
</evidence>
<feature type="transmembrane region" description="Helical" evidence="3">
    <location>
        <begin position="332"/>
        <end position="352"/>
    </location>
</feature>
<feature type="transmembrane region" description="Helical" evidence="3">
    <location>
        <begin position="171"/>
        <end position="194"/>
    </location>
</feature>
<feature type="transmembrane region" description="Helical" evidence="3">
    <location>
        <begin position="465"/>
        <end position="484"/>
    </location>
</feature>
<keyword evidence="3" id="KW-1133">Transmembrane helix</keyword>
<feature type="transmembrane region" description="Helical" evidence="3">
    <location>
        <begin position="214"/>
        <end position="236"/>
    </location>
</feature>
<sequence length="555" mass="61090">MSLLHADWLQKIFVALCVEAPTNHHQHRHRGANRNSDQFGGSDSYIHVTRLRIPAGCAFGDGSPRISIALRSQGQKVYASPQWLPVSPSSLCRLVIGEFARKQMGITEMFLCRDYTGFVNPGPSRLVRSRKGISRQCSTCRWRMMGNEDSNEICEDVGPQPDISPPPDGGYGWVIVAACFTLSWFTWGIISTYGVYLAEYLSHNRFPEARPLDYALIGGFNFSVAMIFAPFVTILARETGARFTMGLGVVFLVSGFVAASFVKRLWQLYISQGVMVGLGIGLVYIPNVAIISQWFDKKRSLANGICGAGSGLGGLMFSFTTEAVIRKLSLSWAFRITAIVVTVMLSISIALIKHRNEAIQPPQRGFDTKLLRRTDVLLVVSWAFVSMFGYMTLLYSLPDYARSIGLSKPQAASVNAMLNLGTAIGRPLIGISSDRFGRVQVAGSLTFFCGIICFAIWLPGTLYGVLILFALLCGGMLGVFWVAIGPLCVEIAGLRELQSLLSLSWLSVVLPTMFAEVIALKLRRPESGREYLYPQVFAGVSYIVARKSSIEHLRT</sequence>
<feature type="transmembrane region" description="Helical" evidence="3">
    <location>
        <begin position="243"/>
        <end position="262"/>
    </location>
</feature>
<proteinExistence type="inferred from homology"/>
<keyword evidence="3" id="KW-0812">Transmembrane</keyword>
<organism evidence="4 5">
    <name type="scientific">Coccidioides immitis H538.4</name>
    <dbReference type="NCBI Taxonomy" id="396776"/>
    <lineage>
        <taxon>Eukaryota</taxon>
        <taxon>Fungi</taxon>
        <taxon>Dikarya</taxon>
        <taxon>Ascomycota</taxon>
        <taxon>Pezizomycotina</taxon>
        <taxon>Eurotiomycetes</taxon>
        <taxon>Eurotiomycetidae</taxon>
        <taxon>Onygenales</taxon>
        <taxon>Onygenaceae</taxon>
        <taxon>Coccidioides</taxon>
    </lineage>
</organism>
<dbReference type="AlphaFoldDB" id="A0A0J8UE38"/>
<feature type="transmembrane region" description="Helical" evidence="3">
    <location>
        <begin position="301"/>
        <end position="320"/>
    </location>
</feature>
<evidence type="ECO:0000313" key="5">
    <source>
        <dbReference type="Proteomes" id="UP000054563"/>
    </source>
</evidence>
<dbReference type="EMBL" id="DS016989">
    <property type="protein sequence ID" value="KMU85583.1"/>
    <property type="molecule type" value="Genomic_DNA"/>
</dbReference>
<dbReference type="eggNOG" id="KOG2504">
    <property type="taxonomic scope" value="Eukaryota"/>
</dbReference>
<feature type="transmembrane region" description="Helical" evidence="3">
    <location>
        <begin position="268"/>
        <end position="289"/>
    </location>
</feature>
<dbReference type="CDD" id="cd17352">
    <property type="entry name" value="MFS_MCT_SLC16"/>
    <property type="match status" value="1"/>
</dbReference>
<dbReference type="GO" id="GO:0016020">
    <property type="term" value="C:membrane"/>
    <property type="evidence" value="ECO:0007669"/>
    <property type="project" value="UniProtKB-SubCell"/>
</dbReference>
<evidence type="ECO:0000256" key="2">
    <source>
        <dbReference type="ARBA" id="ARBA00006727"/>
    </source>
</evidence>
<dbReference type="InterPro" id="IPR050327">
    <property type="entry name" value="Proton-linked_MCT"/>
</dbReference>
<feature type="transmembrane region" description="Helical" evidence="3">
    <location>
        <begin position="439"/>
        <end position="458"/>
    </location>
</feature>
<dbReference type="PANTHER" id="PTHR11360:SF315">
    <property type="entry name" value="TRANSPORTER MCH2-RELATED"/>
    <property type="match status" value="1"/>
</dbReference>
<dbReference type="InterPro" id="IPR011701">
    <property type="entry name" value="MFS"/>
</dbReference>
<keyword evidence="3" id="KW-0472">Membrane</keyword>
<comment type="similarity">
    <text evidence="2">Belongs to the major facilitator superfamily. Monocarboxylate porter (TC 2.A.1.13) family.</text>
</comment>
<dbReference type="Gene3D" id="1.20.1250.20">
    <property type="entry name" value="MFS general substrate transporter like domains"/>
    <property type="match status" value="2"/>
</dbReference>
<dbReference type="Proteomes" id="UP000054563">
    <property type="component" value="Unassembled WGS sequence"/>
</dbReference>
<feature type="transmembrane region" description="Helical" evidence="3">
    <location>
        <begin position="376"/>
        <end position="397"/>
    </location>
</feature>
<feature type="transmembrane region" description="Helical" evidence="3">
    <location>
        <begin position="504"/>
        <end position="522"/>
    </location>
</feature>
<reference evidence="5" key="1">
    <citation type="journal article" date="2010" name="Genome Res.">
        <title>Population genomic sequencing of Coccidioides fungi reveals recent hybridization and transposon control.</title>
        <authorList>
            <person name="Neafsey D.E."/>
            <person name="Barker B.M."/>
            <person name="Sharpton T.J."/>
            <person name="Stajich J.E."/>
            <person name="Park D.J."/>
            <person name="Whiston E."/>
            <person name="Hung C.-Y."/>
            <person name="McMahan C."/>
            <person name="White J."/>
            <person name="Sykes S."/>
            <person name="Heiman D."/>
            <person name="Young S."/>
            <person name="Zeng Q."/>
            <person name="Abouelleil A."/>
            <person name="Aftuck L."/>
            <person name="Bessette D."/>
            <person name="Brown A."/>
            <person name="FitzGerald M."/>
            <person name="Lui A."/>
            <person name="Macdonald J.P."/>
            <person name="Priest M."/>
            <person name="Orbach M.J."/>
            <person name="Galgiani J.N."/>
            <person name="Kirkland T.N."/>
            <person name="Cole G.T."/>
            <person name="Birren B.W."/>
            <person name="Henn M.R."/>
            <person name="Taylor J.W."/>
            <person name="Rounsley S.D."/>
        </authorList>
    </citation>
    <scope>NUCLEOTIDE SEQUENCE [LARGE SCALE GENOMIC DNA]</scope>
    <source>
        <strain evidence="5">H538.4</strain>
    </source>
</reference>
<protein>
    <recommendedName>
        <fullName evidence="6">Major facilitator superfamily (MFS) profile domain-containing protein</fullName>
    </recommendedName>
</protein>
<dbReference type="Pfam" id="PF07690">
    <property type="entry name" value="MFS_1"/>
    <property type="match status" value="1"/>
</dbReference>
<dbReference type="GO" id="GO:0022857">
    <property type="term" value="F:transmembrane transporter activity"/>
    <property type="evidence" value="ECO:0007669"/>
    <property type="project" value="InterPro"/>
</dbReference>
<accession>A0A0J8UE38</accession>
<evidence type="ECO:0000313" key="4">
    <source>
        <dbReference type="EMBL" id="KMU85583.1"/>
    </source>
</evidence>
<name>A0A0J8UE38_COCIT</name>
<dbReference type="PANTHER" id="PTHR11360">
    <property type="entry name" value="MONOCARBOXYLATE TRANSPORTER"/>
    <property type="match status" value="1"/>
</dbReference>
<evidence type="ECO:0000256" key="1">
    <source>
        <dbReference type="ARBA" id="ARBA00004141"/>
    </source>
</evidence>
<dbReference type="OrthoDB" id="6499973at2759"/>
<dbReference type="SUPFAM" id="SSF103473">
    <property type="entry name" value="MFS general substrate transporter"/>
    <property type="match status" value="1"/>
</dbReference>
<dbReference type="InterPro" id="IPR036259">
    <property type="entry name" value="MFS_trans_sf"/>
</dbReference>